<dbReference type="PANTHER" id="PTHR38116:SF1">
    <property type="entry name" value="BZIP DOMAIN-CONTAINING PROTEIN"/>
    <property type="match status" value="1"/>
</dbReference>
<keyword evidence="2" id="KW-1185">Reference proteome</keyword>
<dbReference type="OrthoDB" id="2245989at2759"/>
<sequence length="319" mass="36617">MSQQDIPVPSTIQQLVAMPEDDWSGKADPKERKRLQDRINQRICRQRKKAEYWQRGYALQTPRTTANAVVVPYEPLSEDNFPWPHFGSHRAICSSQPKFLDISSFTACEPDSEWTEQFILYFSTWLCGEYFRGSPRIETLPSLVQFNTTRALVANAKTLGLTKRLMSRQARSHFASMGVETTLIDSLPPSLQPTIFQLTIPHHPWIDLLPVPELRDNILRRSADSYDAAQLCRDMRGFQQVAGGRGGVAVWGQSWDPHGWEISPEFAQKWPWVVQGCQSLLESTNYWRSTRGEPPLRVWHDTSLIHDGPSRIEDLVEQE</sequence>
<name>A0A9W9MGS9_9EURO</name>
<dbReference type="AlphaFoldDB" id="A0A9W9MGS9"/>
<dbReference type="CDD" id="cd14688">
    <property type="entry name" value="bZIP_YAP"/>
    <property type="match status" value="1"/>
</dbReference>
<reference evidence="1" key="2">
    <citation type="journal article" date="2023" name="IMA Fungus">
        <title>Comparative genomic study of the Penicillium genus elucidates a diverse pangenome and 15 lateral gene transfer events.</title>
        <authorList>
            <person name="Petersen C."/>
            <person name="Sorensen T."/>
            <person name="Nielsen M.R."/>
            <person name="Sondergaard T.E."/>
            <person name="Sorensen J.L."/>
            <person name="Fitzpatrick D.A."/>
            <person name="Frisvad J.C."/>
            <person name="Nielsen K.L."/>
        </authorList>
    </citation>
    <scope>NUCLEOTIDE SEQUENCE</scope>
    <source>
        <strain evidence="1">IBT 20477</strain>
    </source>
</reference>
<protein>
    <submittedName>
        <fullName evidence="1">Uncharacterized protein</fullName>
    </submittedName>
</protein>
<organism evidence="1 2">
    <name type="scientific">Penicillium cf. viridicatum</name>
    <dbReference type="NCBI Taxonomy" id="2972119"/>
    <lineage>
        <taxon>Eukaryota</taxon>
        <taxon>Fungi</taxon>
        <taxon>Dikarya</taxon>
        <taxon>Ascomycota</taxon>
        <taxon>Pezizomycotina</taxon>
        <taxon>Eurotiomycetes</taxon>
        <taxon>Eurotiomycetidae</taxon>
        <taxon>Eurotiales</taxon>
        <taxon>Aspergillaceae</taxon>
        <taxon>Penicillium</taxon>
    </lineage>
</organism>
<reference evidence="1" key="1">
    <citation type="submission" date="2022-11" db="EMBL/GenBank/DDBJ databases">
        <authorList>
            <person name="Petersen C."/>
        </authorList>
    </citation>
    <scope>NUCLEOTIDE SEQUENCE</scope>
    <source>
        <strain evidence="1">IBT 20477</strain>
    </source>
</reference>
<evidence type="ECO:0000313" key="1">
    <source>
        <dbReference type="EMBL" id="KAJ5201025.1"/>
    </source>
</evidence>
<evidence type="ECO:0000313" key="2">
    <source>
        <dbReference type="Proteomes" id="UP001150942"/>
    </source>
</evidence>
<dbReference type="PANTHER" id="PTHR38116">
    <property type="entry name" value="CHROMOSOME 7, WHOLE GENOME SHOTGUN SEQUENCE"/>
    <property type="match status" value="1"/>
</dbReference>
<accession>A0A9W9MGS9</accession>
<dbReference type="Pfam" id="PF11905">
    <property type="entry name" value="DUF3425"/>
    <property type="match status" value="1"/>
</dbReference>
<dbReference type="Proteomes" id="UP001150942">
    <property type="component" value="Unassembled WGS sequence"/>
</dbReference>
<dbReference type="EMBL" id="JAPQKQ010000004">
    <property type="protein sequence ID" value="KAJ5201025.1"/>
    <property type="molecule type" value="Genomic_DNA"/>
</dbReference>
<dbReference type="InterPro" id="IPR021833">
    <property type="entry name" value="DUF3425"/>
</dbReference>
<gene>
    <name evidence="1" type="ORF">N7449_005828</name>
</gene>
<comment type="caution">
    <text evidence="1">The sequence shown here is derived from an EMBL/GenBank/DDBJ whole genome shotgun (WGS) entry which is preliminary data.</text>
</comment>
<proteinExistence type="predicted"/>